<dbReference type="GO" id="GO:0005524">
    <property type="term" value="F:ATP binding"/>
    <property type="evidence" value="ECO:0007669"/>
    <property type="project" value="UniProtKB-KW"/>
</dbReference>
<dbReference type="GO" id="GO:0004356">
    <property type="term" value="F:glutamine synthetase activity"/>
    <property type="evidence" value="ECO:0007669"/>
    <property type="project" value="UniProtKB-EC"/>
</dbReference>
<feature type="region of interest" description="Disordered" evidence="6">
    <location>
        <begin position="1"/>
        <end position="23"/>
    </location>
</feature>
<keyword evidence="9" id="KW-1185">Reference proteome</keyword>
<dbReference type="InterPro" id="IPR050292">
    <property type="entry name" value="Glutamine_Synthetase"/>
</dbReference>
<gene>
    <name evidence="8" type="ORF">NQ318_015502</name>
</gene>
<keyword evidence="2" id="KW-0436">Ligase</keyword>
<keyword evidence="3" id="KW-0547">Nucleotide-binding</keyword>
<dbReference type="Gene3D" id="3.30.590.10">
    <property type="entry name" value="Glutamine synthetase/guanido kinase, catalytic domain"/>
    <property type="match status" value="1"/>
</dbReference>
<name>A0AAV8X5T4_9CUCU</name>
<proteinExistence type="inferred from homology"/>
<dbReference type="EC" id="6.3.1.2" evidence="1"/>
<accession>A0AAV8X5T4</accession>
<dbReference type="GO" id="GO:0006542">
    <property type="term" value="P:glutamine biosynthetic process"/>
    <property type="evidence" value="ECO:0007669"/>
    <property type="project" value="TreeGrafter"/>
</dbReference>
<dbReference type="PANTHER" id="PTHR20852:SF57">
    <property type="entry name" value="GLUTAMINE SYNTHETASE 2 CYTOPLASMIC"/>
    <property type="match status" value="1"/>
</dbReference>
<evidence type="ECO:0000256" key="4">
    <source>
        <dbReference type="ARBA" id="ARBA00022840"/>
    </source>
</evidence>
<dbReference type="PROSITE" id="PS51987">
    <property type="entry name" value="GS_CATALYTIC"/>
    <property type="match status" value="1"/>
</dbReference>
<evidence type="ECO:0000256" key="1">
    <source>
        <dbReference type="ARBA" id="ARBA00012937"/>
    </source>
</evidence>
<dbReference type="GO" id="GO:0005737">
    <property type="term" value="C:cytoplasm"/>
    <property type="evidence" value="ECO:0007669"/>
    <property type="project" value="TreeGrafter"/>
</dbReference>
<evidence type="ECO:0000313" key="8">
    <source>
        <dbReference type="EMBL" id="KAJ8934080.1"/>
    </source>
</evidence>
<comment type="caution">
    <text evidence="8">The sequence shown here is derived from an EMBL/GenBank/DDBJ whole genome shotgun (WGS) entry which is preliminary data.</text>
</comment>
<feature type="non-terminal residue" evidence="8">
    <location>
        <position position="1"/>
    </location>
</feature>
<organism evidence="8 9">
    <name type="scientific">Aromia moschata</name>
    <dbReference type="NCBI Taxonomy" id="1265417"/>
    <lineage>
        <taxon>Eukaryota</taxon>
        <taxon>Metazoa</taxon>
        <taxon>Ecdysozoa</taxon>
        <taxon>Arthropoda</taxon>
        <taxon>Hexapoda</taxon>
        <taxon>Insecta</taxon>
        <taxon>Pterygota</taxon>
        <taxon>Neoptera</taxon>
        <taxon>Endopterygota</taxon>
        <taxon>Coleoptera</taxon>
        <taxon>Polyphaga</taxon>
        <taxon>Cucujiformia</taxon>
        <taxon>Chrysomeloidea</taxon>
        <taxon>Cerambycidae</taxon>
        <taxon>Cerambycinae</taxon>
        <taxon>Callichromatini</taxon>
        <taxon>Aromia</taxon>
    </lineage>
</organism>
<evidence type="ECO:0000256" key="2">
    <source>
        <dbReference type="ARBA" id="ARBA00022598"/>
    </source>
</evidence>
<protein>
    <recommendedName>
        <fullName evidence="1">glutamine synthetase</fullName>
        <ecNumber evidence="1">6.3.1.2</ecNumber>
    </recommendedName>
</protein>
<evidence type="ECO:0000256" key="3">
    <source>
        <dbReference type="ARBA" id="ARBA00022741"/>
    </source>
</evidence>
<comment type="similarity">
    <text evidence="5">Belongs to the glutamine synthetase family.</text>
</comment>
<evidence type="ECO:0000259" key="7">
    <source>
        <dbReference type="PROSITE" id="PS51987"/>
    </source>
</evidence>
<evidence type="ECO:0000256" key="6">
    <source>
        <dbReference type="SAM" id="MobiDB-lite"/>
    </source>
</evidence>
<evidence type="ECO:0000256" key="5">
    <source>
        <dbReference type="PROSITE-ProRule" id="PRU01331"/>
    </source>
</evidence>
<dbReference type="Proteomes" id="UP001162162">
    <property type="component" value="Unassembled WGS sequence"/>
</dbReference>
<dbReference type="InterPro" id="IPR008146">
    <property type="entry name" value="Gln_synth_cat_dom"/>
</dbReference>
<dbReference type="AlphaFoldDB" id="A0AAV8X5T4"/>
<dbReference type="EMBL" id="JAPWTK010001105">
    <property type="protein sequence ID" value="KAJ8934080.1"/>
    <property type="molecule type" value="Genomic_DNA"/>
</dbReference>
<evidence type="ECO:0000313" key="9">
    <source>
        <dbReference type="Proteomes" id="UP001162162"/>
    </source>
</evidence>
<reference evidence="8" key="1">
    <citation type="journal article" date="2023" name="Insect Mol. Biol.">
        <title>Genome sequencing provides insights into the evolution of gene families encoding plant cell wall-degrading enzymes in longhorned beetles.</title>
        <authorList>
            <person name="Shin N.R."/>
            <person name="Okamura Y."/>
            <person name="Kirsch R."/>
            <person name="Pauchet Y."/>
        </authorList>
    </citation>
    <scope>NUCLEOTIDE SEQUENCE</scope>
    <source>
        <strain evidence="8">AMC_N1</strain>
    </source>
</reference>
<keyword evidence="4" id="KW-0067">ATP-binding</keyword>
<sequence length="97" mass="10870">RKLEKAIDKTQPTPPKTYPGLRPREAKTTNVVSLAEMKQHQFMISVLVSVANRGASVRIPRGCAENKKGYLEDRRPSSNCDPYAVTEVLVRTCILDE</sequence>
<dbReference type="SUPFAM" id="SSF55931">
    <property type="entry name" value="Glutamine synthetase/guanido kinase"/>
    <property type="match status" value="1"/>
</dbReference>
<feature type="domain" description="GS catalytic" evidence="7">
    <location>
        <begin position="1"/>
        <end position="97"/>
    </location>
</feature>
<dbReference type="InterPro" id="IPR014746">
    <property type="entry name" value="Gln_synth/guanido_kin_cat_dom"/>
</dbReference>
<dbReference type="PANTHER" id="PTHR20852">
    <property type="entry name" value="GLUTAMINE SYNTHETASE"/>
    <property type="match status" value="1"/>
</dbReference>